<dbReference type="CDD" id="cd16913">
    <property type="entry name" value="YkuD_like"/>
    <property type="match status" value="1"/>
</dbReference>
<comment type="similarity">
    <text evidence="2">Belongs to the YkuD family.</text>
</comment>
<evidence type="ECO:0000256" key="2">
    <source>
        <dbReference type="ARBA" id="ARBA00005992"/>
    </source>
</evidence>
<evidence type="ECO:0000256" key="5">
    <source>
        <dbReference type="ARBA" id="ARBA00022984"/>
    </source>
</evidence>
<comment type="pathway">
    <text evidence="1 7">Cell wall biogenesis; peptidoglycan biosynthesis.</text>
</comment>
<protein>
    <submittedName>
        <fullName evidence="11">Murein L,D-transpeptidase</fullName>
    </submittedName>
</protein>
<dbReference type="SUPFAM" id="SSF141523">
    <property type="entry name" value="L,D-transpeptidase catalytic domain-like"/>
    <property type="match status" value="1"/>
</dbReference>
<evidence type="ECO:0000259" key="10">
    <source>
        <dbReference type="PROSITE" id="PS52029"/>
    </source>
</evidence>
<dbReference type="PANTHER" id="PTHR36699">
    <property type="entry name" value="LD-TRANSPEPTIDASE"/>
    <property type="match status" value="1"/>
</dbReference>
<feature type="compositionally biased region" description="Polar residues" evidence="8">
    <location>
        <begin position="407"/>
        <end position="419"/>
    </location>
</feature>
<dbReference type="GO" id="GO:0008360">
    <property type="term" value="P:regulation of cell shape"/>
    <property type="evidence" value="ECO:0007669"/>
    <property type="project" value="UniProtKB-UniRule"/>
</dbReference>
<feature type="active site" description="Nucleophile" evidence="7">
    <location>
        <position position="162"/>
    </location>
</feature>
<evidence type="ECO:0000256" key="7">
    <source>
        <dbReference type="PROSITE-ProRule" id="PRU01373"/>
    </source>
</evidence>
<keyword evidence="12" id="KW-1185">Reference proteome</keyword>
<keyword evidence="9" id="KW-0732">Signal</keyword>
<feature type="compositionally biased region" description="Low complexity" evidence="8">
    <location>
        <begin position="368"/>
        <end position="406"/>
    </location>
</feature>
<name>A0A974SLE5_9HYPH</name>
<evidence type="ECO:0000256" key="1">
    <source>
        <dbReference type="ARBA" id="ARBA00004752"/>
    </source>
</evidence>
<keyword evidence="4 7" id="KW-0133">Cell shape</keyword>
<dbReference type="PROSITE" id="PS51257">
    <property type="entry name" value="PROKAR_LIPOPROTEIN"/>
    <property type="match status" value="1"/>
</dbReference>
<accession>A0A974SLE5</accession>
<evidence type="ECO:0000313" key="12">
    <source>
        <dbReference type="Proteomes" id="UP000596427"/>
    </source>
</evidence>
<dbReference type="Proteomes" id="UP000596427">
    <property type="component" value="Chromosome"/>
</dbReference>
<feature type="chain" id="PRO_5037468964" evidence="9">
    <location>
        <begin position="27"/>
        <end position="419"/>
    </location>
</feature>
<dbReference type="InterPro" id="IPR038063">
    <property type="entry name" value="Transpep_catalytic_dom"/>
</dbReference>
<dbReference type="GO" id="GO:0016740">
    <property type="term" value="F:transferase activity"/>
    <property type="evidence" value="ECO:0007669"/>
    <property type="project" value="UniProtKB-KW"/>
</dbReference>
<dbReference type="InterPro" id="IPR005490">
    <property type="entry name" value="LD_TPept_cat_dom"/>
</dbReference>
<dbReference type="RefSeq" id="WP_203196153.1">
    <property type="nucleotide sequence ID" value="NZ_CP063362.1"/>
</dbReference>
<proteinExistence type="inferred from homology"/>
<sequence length="419" mass="44428">MSRPLTKASSRIRMVALAAVAALALAACNATDSEVARKANKPLSPQMVSLLGQKDMSPASPILVRIFKEEAELEVWKVTSDGSYALLKTYPICRWSGELGPKVRMGDRQAPEGFYAITPGQMNPNSNYYLSFNLGFPNAFDRAYGRTGEFLMVHGDCSSAGCYAMTDEQISEIFSLARESFGGGQRAFQVQAYPFRMTPKNIAKHRNNPNMAFWRNLKQGYDHFEVTRQEPKVNVCARSYVFDAEAAPGRGFDAAAACPPYQVPPQIASAVAEKQRKDDAQVAELSPSSPLAPVRTGSDGGMHPVFLAKLKERESGQLSFTEAPGTLPEYVNPPKVTGAAAAPAEVATTASVARVPTPAAAPQPPAAKPVVATAAAPKPAAGVPRPAAGVPNPAAVASVAAATVPQRSVSSEPSATRPQ</sequence>
<evidence type="ECO:0000256" key="9">
    <source>
        <dbReference type="SAM" id="SignalP"/>
    </source>
</evidence>
<dbReference type="PANTHER" id="PTHR36699:SF1">
    <property type="entry name" value="L,D-TRANSPEPTIDASE YAFK-RELATED"/>
    <property type="match status" value="1"/>
</dbReference>
<evidence type="ECO:0000256" key="4">
    <source>
        <dbReference type="ARBA" id="ARBA00022960"/>
    </source>
</evidence>
<dbReference type="GO" id="GO:0009252">
    <property type="term" value="P:peptidoglycan biosynthetic process"/>
    <property type="evidence" value="ECO:0007669"/>
    <property type="project" value="UniProtKB-KW"/>
</dbReference>
<dbReference type="KEGG" id="xdi:EZH22_13805"/>
<feature type="domain" description="L,D-TPase catalytic" evidence="10">
    <location>
        <begin position="62"/>
        <end position="193"/>
    </location>
</feature>
<evidence type="ECO:0000256" key="8">
    <source>
        <dbReference type="SAM" id="MobiDB-lite"/>
    </source>
</evidence>
<keyword evidence="6 7" id="KW-0961">Cell wall biogenesis/degradation</keyword>
<dbReference type="AlphaFoldDB" id="A0A974SLE5"/>
<reference evidence="11 12" key="1">
    <citation type="submission" date="2020-10" db="EMBL/GenBank/DDBJ databases">
        <title>Degradation of 1,4-Dioxane by Xanthobacter sp. YN2, via a Novel Group-2 Soluble Di-Iron Monooxygenase.</title>
        <authorList>
            <person name="Ma F."/>
            <person name="Wang Y."/>
            <person name="Yang J."/>
            <person name="Guo H."/>
            <person name="Su D."/>
            <person name="Yu L."/>
        </authorList>
    </citation>
    <scope>NUCLEOTIDE SEQUENCE [LARGE SCALE GENOMIC DNA]</scope>
    <source>
        <strain evidence="11 12">YN2</strain>
    </source>
</reference>
<evidence type="ECO:0000256" key="3">
    <source>
        <dbReference type="ARBA" id="ARBA00022679"/>
    </source>
</evidence>
<dbReference type="GO" id="GO:0071555">
    <property type="term" value="P:cell wall organization"/>
    <property type="evidence" value="ECO:0007669"/>
    <property type="project" value="UniProtKB-UniRule"/>
</dbReference>
<dbReference type="GO" id="GO:0004180">
    <property type="term" value="F:carboxypeptidase activity"/>
    <property type="evidence" value="ECO:0007669"/>
    <property type="project" value="UniProtKB-ARBA"/>
</dbReference>
<feature type="signal peptide" evidence="9">
    <location>
        <begin position="1"/>
        <end position="26"/>
    </location>
</feature>
<dbReference type="PROSITE" id="PS52029">
    <property type="entry name" value="LD_TPASE"/>
    <property type="match status" value="1"/>
</dbReference>
<feature type="active site" description="Proton donor/acceptor" evidence="7">
    <location>
        <position position="154"/>
    </location>
</feature>
<dbReference type="EMBL" id="CP063362">
    <property type="protein sequence ID" value="QRG09234.1"/>
    <property type="molecule type" value="Genomic_DNA"/>
</dbReference>
<evidence type="ECO:0000256" key="6">
    <source>
        <dbReference type="ARBA" id="ARBA00023316"/>
    </source>
</evidence>
<feature type="region of interest" description="Disordered" evidence="8">
    <location>
        <begin position="357"/>
        <end position="419"/>
    </location>
</feature>
<gene>
    <name evidence="11" type="ORF">EZH22_13805</name>
</gene>
<feature type="region of interest" description="Disordered" evidence="8">
    <location>
        <begin position="274"/>
        <end position="298"/>
    </location>
</feature>
<evidence type="ECO:0000313" key="11">
    <source>
        <dbReference type="EMBL" id="QRG09234.1"/>
    </source>
</evidence>
<organism evidence="11 12">
    <name type="scientific">Xanthobacter dioxanivorans</name>
    <dbReference type="NCBI Taxonomy" id="2528964"/>
    <lineage>
        <taxon>Bacteria</taxon>
        <taxon>Pseudomonadati</taxon>
        <taxon>Pseudomonadota</taxon>
        <taxon>Alphaproteobacteria</taxon>
        <taxon>Hyphomicrobiales</taxon>
        <taxon>Xanthobacteraceae</taxon>
        <taxon>Xanthobacter</taxon>
    </lineage>
</organism>
<keyword evidence="5 7" id="KW-0573">Peptidoglycan synthesis</keyword>
<keyword evidence="3" id="KW-0808">Transferase</keyword>